<evidence type="ECO:0000313" key="1">
    <source>
        <dbReference type="EMBL" id="TDR80341.1"/>
    </source>
</evidence>
<evidence type="ECO:0008006" key="3">
    <source>
        <dbReference type="Google" id="ProtNLM"/>
    </source>
</evidence>
<comment type="caution">
    <text evidence="1">The sequence shown here is derived from an EMBL/GenBank/DDBJ whole genome shotgun (WGS) entry which is preliminary data.</text>
</comment>
<organism evidence="1 2">
    <name type="scientific">Paludibacterium purpuratum</name>
    <dbReference type="NCBI Taxonomy" id="1144873"/>
    <lineage>
        <taxon>Bacteria</taxon>
        <taxon>Pseudomonadati</taxon>
        <taxon>Pseudomonadota</taxon>
        <taxon>Betaproteobacteria</taxon>
        <taxon>Neisseriales</taxon>
        <taxon>Chromobacteriaceae</taxon>
        <taxon>Paludibacterium</taxon>
    </lineage>
</organism>
<accession>A0A4R7B6P2</accession>
<dbReference type="Proteomes" id="UP000295611">
    <property type="component" value="Unassembled WGS sequence"/>
</dbReference>
<name>A0A4R7B6P2_9NEIS</name>
<evidence type="ECO:0000313" key="2">
    <source>
        <dbReference type="Proteomes" id="UP000295611"/>
    </source>
</evidence>
<dbReference type="SUPFAM" id="SSF53474">
    <property type="entry name" value="alpha/beta-Hydrolases"/>
    <property type="match status" value="1"/>
</dbReference>
<dbReference type="InterPro" id="IPR010662">
    <property type="entry name" value="RBBP9/YdeN"/>
</dbReference>
<dbReference type="GO" id="GO:0016787">
    <property type="term" value="F:hydrolase activity"/>
    <property type="evidence" value="ECO:0007669"/>
    <property type="project" value="InterPro"/>
</dbReference>
<reference evidence="1 2" key="1">
    <citation type="submission" date="2019-03" db="EMBL/GenBank/DDBJ databases">
        <title>Genomic Encyclopedia of Type Strains, Phase III (KMG-III): the genomes of soil and plant-associated and newly described type strains.</title>
        <authorList>
            <person name="Whitman W."/>
        </authorList>
    </citation>
    <scope>NUCLEOTIDE SEQUENCE [LARGE SCALE GENOMIC DNA]</scope>
    <source>
        <strain evidence="1 2">CECT 8976</strain>
    </source>
</reference>
<dbReference type="InterPro" id="IPR029058">
    <property type="entry name" value="AB_hydrolase_fold"/>
</dbReference>
<gene>
    <name evidence="1" type="ORF">DFP86_105207</name>
</gene>
<keyword evidence="2" id="KW-1185">Reference proteome</keyword>
<dbReference type="Gene3D" id="3.40.50.1820">
    <property type="entry name" value="alpha/beta hydrolase"/>
    <property type="match status" value="1"/>
</dbReference>
<sequence length="184" mass="20116">MTSLVIVPGWQDSGPAHWQTLWEKNFPGCLRVEQADWLRPQCADWVHGLADAVAQADDTVVLAAHSLGCSAVVHWAASLSLAEQRRVKGALLVAPPDVLCSAFATEVPATGFEREPAWRLPFPSIVVASRDDPYCTIEHARQRAAHWGSHFVDIGLAGHINADSRLGQWEAGQRLLQRLMLGAL</sequence>
<dbReference type="RefSeq" id="WP_133679854.1">
    <property type="nucleotide sequence ID" value="NZ_SNZP01000005.1"/>
</dbReference>
<dbReference type="OrthoDB" id="9804993at2"/>
<proteinExistence type="predicted"/>
<dbReference type="Pfam" id="PF06821">
    <property type="entry name" value="Ser_hydrolase"/>
    <property type="match status" value="1"/>
</dbReference>
<dbReference type="AlphaFoldDB" id="A0A4R7B6P2"/>
<protein>
    <recommendedName>
        <fullName evidence="3">Alpha/beta hydrolase</fullName>
    </recommendedName>
</protein>
<dbReference type="EMBL" id="SNZP01000005">
    <property type="protein sequence ID" value="TDR80341.1"/>
    <property type="molecule type" value="Genomic_DNA"/>
</dbReference>